<dbReference type="GO" id="GO:0000160">
    <property type="term" value="P:phosphorelay signal transduction system"/>
    <property type="evidence" value="ECO:0007669"/>
    <property type="project" value="InterPro"/>
</dbReference>
<feature type="domain" description="Response regulatory" evidence="2">
    <location>
        <begin position="2"/>
        <end position="77"/>
    </location>
</feature>
<keyword evidence="1" id="KW-0597">Phosphoprotein</keyword>
<dbReference type="PROSITE" id="PS50110">
    <property type="entry name" value="RESPONSE_REGULATORY"/>
    <property type="match status" value="1"/>
</dbReference>
<dbReference type="OrthoDB" id="9812490at2"/>
<dbReference type="Pfam" id="PF00072">
    <property type="entry name" value="Response_reg"/>
    <property type="match status" value="1"/>
</dbReference>
<name>A0A1H3R2W6_9PSEU</name>
<dbReference type="InterPro" id="IPR001789">
    <property type="entry name" value="Sig_transdc_resp-reg_receiver"/>
</dbReference>
<reference evidence="3 4" key="1">
    <citation type="submission" date="2016-10" db="EMBL/GenBank/DDBJ databases">
        <authorList>
            <person name="de Groot N.N."/>
        </authorList>
    </citation>
    <scope>NUCLEOTIDE SEQUENCE [LARGE SCALE GENOMIC DNA]</scope>
    <source>
        <strain evidence="3 4">CPCC 202699</strain>
    </source>
</reference>
<dbReference type="STRING" id="589385.SAMN05421504_110204"/>
<dbReference type="InterPro" id="IPR011006">
    <property type="entry name" value="CheY-like_superfamily"/>
</dbReference>
<dbReference type="AlphaFoldDB" id="A0A1H3R2W6"/>
<sequence length="77" mass="8481">MRLPVGEDEILLAESLRVGLPGETYAVDLVHSGTDGLWLATEHRYTATVLDIMLPSLNGYRVCQRLRAVGRDEPGDT</sequence>
<dbReference type="Proteomes" id="UP000199515">
    <property type="component" value="Unassembled WGS sequence"/>
</dbReference>
<dbReference type="RefSeq" id="WP_091297308.1">
    <property type="nucleotide sequence ID" value="NZ_FNON01000010.1"/>
</dbReference>
<gene>
    <name evidence="3" type="ORF">SAMN05421504_110204</name>
</gene>
<protein>
    <submittedName>
        <fullName evidence="3">Response regulator receiver domain-containing protein</fullName>
    </submittedName>
</protein>
<accession>A0A1H3R2W6</accession>
<proteinExistence type="predicted"/>
<evidence type="ECO:0000313" key="3">
    <source>
        <dbReference type="EMBL" id="SDZ19279.1"/>
    </source>
</evidence>
<dbReference type="Gene3D" id="3.40.50.2300">
    <property type="match status" value="1"/>
</dbReference>
<dbReference type="SUPFAM" id="SSF52172">
    <property type="entry name" value="CheY-like"/>
    <property type="match status" value="1"/>
</dbReference>
<evidence type="ECO:0000256" key="1">
    <source>
        <dbReference type="PROSITE-ProRule" id="PRU00169"/>
    </source>
</evidence>
<keyword evidence="4" id="KW-1185">Reference proteome</keyword>
<evidence type="ECO:0000313" key="4">
    <source>
        <dbReference type="Proteomes" id="UP000199515"/>
    </source>
</evidence>
<dbReference type="EMBL" id="FNON01000010">
    <property type="protein sequence ID" value="SDZ19279.1"/>
    <property type="molecule type" value="Genomic_DNA"/>
</dbReference>
<organism evidence="3 4">
    <name type="scientific">Amycolatopsis xylanica</name>
    <dbReference type="NCBI Taxonomy" id="589385"/>
    <lineage>
        <taxon>Bacteria</taxon>
        <taxon>Bacillati</taxon>
        <taxon>Actinomycetota</taxon>
        <taxon>Actinomycetes</taxon>
        <taxon>Pseudonocardiales</taxon>
        <taxon>Pseudonocardiaceae</taxon>
        <taxon>Amycolatopsis</taxon>
    </lineage>
</organism>
<evidence type="ECO:0000259" key="2">
    <source>
        <dbReference type="PROSITE" id="PS50110"/>
    </source>
</evidence>
<feature type="modified residue" description="4-aspartylphosphate" evidence="1">
    <location>
        <position position="51"/>
    </location>
</feature>